<dbReference type="InterPro" id="IPR035919">
    <property type="entry name" value="EAL_sf"/>
</dbReference>
<accession>A0A2S4JXE6</accession>
<dbReference type="EMBL" id="LPWH01000021">
    <property type="protein sequence ID" value="POR04181.1"/>
    <property type="molecule type" value="Genomic_DNA"/>
</dbReference>
<dbReference type="PANTHER" id="PTHR33121">
    <property type="entry name" value="CYCLIC DI-GMP PHOSPHODIESTERASE PDEF"/>
    <property type="match status" value="1"/>
</dbReference>
<evidence type="ECO:0000313" key="4">
    <source>
        <dbReference type="Proteomes" id="UP000237350"/>
    </source>
</evidence>
<dbReference type="InterPro" id="IPR029787">
    <property type="entry name" value="Nucleotide_cyclase"/>
</dbReference>
<feature type="domain" description="GGDEF" evidence="2">
    <location>
        <begin position="60"/>
        <end position="191"/>
    </location>
</feature>
<organism evidence="3 4">
    <name type="scientific">Alkalispirochaeta sphaeroplastigenens</name>
    <dbReference type="NCBI Taxonomy" id="1187066"/>
    <lineage>
        <taxon>Bacteria</taxon>
        <taxon>Pseudomonadati</taxon>
        <taxon>Spirochaetota</taxon>
        <taxon>Spirochaetia</taxon>
        <taxon>Spirochaetales</taxon>
        <taxon>Spirochaetaceae</taxon>
        <taxon>Alkalispirochaeta</taxon>
    </lineage>
</organism>
<dbReference type="Gene3D" id="3.20.20.450">
    <property type="entry name" value="EAL domain"/>
    <property type="match status" value="1"/>
</dbReference>
<dbReference type="SUPFAM" id="SSF55073">
    <property type="entry name" value="Nucleotide cyclase"/>
    <property type="match status" value="1"/>
</dbReference>
<dbReference type="PANTHER" id="PTHR33121:SF79">
    <property type="entry name" value="CYCLIC DI-GMP PHOSPHODIESTERASE PDED-RELATED"/>
    <property type="match status" value="1"/>
</dbReference>
<protein>
    <recommendedName>
        <fullName evidence="5">Diguanylate cyclase</fullName>
    </recommendedName>
</protein>
<dbReference type="PROSITE" id="PS50883">
    <property type="entry name" value="EAL"/>
    <property type="match status" value="1"/>
</dbReference>
<dbReference type="InterPro" id="IPR000160">
    <property type="entry name" value="GGDEF_dom"/>
</dbReference>
<dbReference type="Pfam" id="PF00563">
    <property type="entry name" value="EAL"/>
    <property type="match status" value="1"/>
</dbReference>
<dbReference type="CDD" id="cd01949">
    <property type="entry name" value="GGDEF"/>
    <property type="match status" value="1"/>
</dbReference>
<evidence type="ECO:0000259" key="2">
    <source>
        <dbReference type="PROSITE" id="PS50887"/>
    </source>
</evidence>
<feature type="domain" description="EAL" evidence="1">
    <location>
        <begin position="199"/>
        <end position="450"/>
    </location>
</feature>
<dbReference type="SMART" id="SM00267">
    <property type="entry name" value="GGDEF"/>
    <property type="match status" value="1"/>
</dbReference>
<evidence type="ECO:0000259" key="1">
    <source>
        <dbReference type="PROSITE" id="PS50883"/>
    </source>
</evidence>
<name>A0A2S4JXE6_9SPIO</name>
<dbReference type="RefSeq" id="WP_103679525.1">
    <property type="nucleotide sequence ID" value="NZ_LPWH01000021.1"/>
</dbReference>
<dbReference type="InterPro" id="IPR001633">
    <property type="entry name" value="EAL_dom"/>
</dbReference>
<evidence type="ECO:0000313" key="3">
    <source>
        <dbReference type="EMBL" id="POR04181.1"/>
    </source>
</evidence>
<dbReference type="OrthoDB" id="366324at2"/>
<dbReference type="InterPro" id="IPR043128">
    <property type="entry name" value="Rev_trsase/Diguanyl_cyclase"/>
</dbReference>
<dbReference type="Gene3D" id="3.30.70.270">
    <property type="match status" value="1"/>
</dbReference>
<proteinExistence type="predicted"/>
<dbReference type="AlphaFoldDB" id="A0A2S4JXE6"/>
<dbReference type="GO" id="GO:0071111">
    <property type="term" value="F:cyclic-guanylate-specific phosphodiesterase activity"/>
    <property type="evidence" value="ECO:0007669"/>
    <property type="project" value="InterPro"/>
</dbReference>
<dbReference type="Proteomes" id="UP000237350">
    <property type="component" value="Unassembled WGS sequence"/>
</dbReference>
<dbReference type="Pfam" id="PF00990">
    <property type="entry name" value="GGDEF"/>
    <property type="match status" value="1"/>
</dbReference>
<dbReference type="PROSITE" id="PS50887">
    <property type="entry name" value="GGDEF"/>
    <property type="match status" value="1"/>
</dbReference>
<sequence>MVVAPEALVSLVPLILAGFLFLLWRRSICSSAQVYRDSLTGLPGRPAFDRTYLHPSGKTAPEAIIFLSIDNLRRVNELFGYRRGDEVLKQASHRIGVALPPRTELYRFSGETFVFACFGDCDPPAMAETVLKDLREISPEGATPLTLLCTAGIAMKGREDLTDAADLVRGAAAANAAAREQGNPHMLYSRSLREEAFRKVRIARLLSESVEDDSFTMHYQPIHDSEGNITALEALLRWSPPGLGPVSPDEFIPLAESSGLIIPLGEKIIHRVLEETSFLPPEIRPPVHINISPVQLESGHLQDQLDEALLWSGRSSSEIILEVTESHLIHRLSACSALLQELQGRGYRIALDDFGAGFSSLQYLHQLPVDILKIDRSFLRYRQAPERTARILSAFRDLGEGLNISVVAEGVESEEQFHLLRTIGFCRFQGYFFSKPQPLRALLPFFTGSSLCHEEESGEHRQDRAKIHCT</sequence>
<dbReference type="SUPFAM" id="SSF141868">
    <property type="entry name" value="EAL domain-like"/>
    <property type="match status" value="1"/>
</dbReference>
<comment type="caution">
    <text evidence="3">The sequence shown here is derived from an EMBL/GenBank/DDBJ whole genome shotgun (WGS) entry which is preliminary data.</text>
</comment>
<keyword evidence="4" id="KW-1185">Reference proteome</keyword>
<dbReference type="SMART" id="SM00052">
    <property type="entry name" value="EAL"/>
    <property type="match status" value="1"/>
</dbReference>
<reference evidence="4" key="1">
    <citation type="submission" date="2015-12" db="EMBL/GenBank/DDBJ databases">
        <authorList>
            <person name="Lodha T.D."/>
            <person name="Chintalapati S."/>
            <person name="Chintalapati V.R."/>
            <person name="Sravanthi T."/>
        </authorList>
    </citation>
    <scope>NUCLEOTIDE SEQUENCE [LARGE SCALE GENOMIC DNA]</scope>
    <source>
        <strain evidence="4">JC133</strain>
    </source>
</reference>
<evidence type="ECO:0008006" key="5">
    <source>
        <dbReference type="Google" id="ProtNLM"/>
    </source>
</evidence>
<dbReference type="InterPro" id="IPR050706">
    <property type="entry name" value="Cyclic-di-GMP_PDE-like"/>
</dbReference>
<dbReference type="CDD" id="cd01948">
    <property type="entry name" value="EAL"/>
    <property type="match status" value="1"/>
</dbReference>
<gene>
    <name evidence="3" type="ORF">AU468_03440</name>
</gene>